<feature type="domain" description="Acyltransferase 3" evidence="3">
    <location>
        <begin position="210"/>
        <end position="557"/>
    </location>
</feature>
<organism evidence="5 6">
    <name type="scientific">Toxocara canis</name>
    <name type="common">Canine roundworm</name>
    <dbReference type="NCBI Taxonomy" id="6265"/>
    <lineage>
        <taxon>Eukaryota</taxon>
        <taxon>Metazoa</taxon>
        <taxon>Ecdysozoa</taxon>
        <taxon>Nematoda</taxon>
        <taxon>Chromadorea</taxon>
        <taxon>Rhabditida</taxon>
        <taxon>Spirurina</taxon>
        <taxon>Ascaridomorpha</taxon>
        <taxon>Ascaridoidea</taxon>
        <taxon>Toxocaridae</taxon>
        <taxon>Toxocara</taxon>
    </lineage>
</organism>
<evidence type="ECO:0000313" key="6">
    <source>
        <dbReference type="Proteomes" id="UP000031036"/>
    </source>
</evidence>
<keyword evidence="6" id="KW-1185">Reference proteome</keyword>
<evidence type="ECO:0000256" key="1">
    <source>
        <dbReference type="SAM" id="MobiDB-lite"/>
    </source>
</evidence>
<feature type="transmembrane region" description="Helical" evidence="2">
    <location>
        <begin position="513"/>
        <end position="534"/>
    </location>
</feature>
<dbReference type="Pfam" id="PF01757">
    <property type="entry name" value="Acyl_transf_3"/>
    <property type="match status" value="1"/>
</dbReference>
<feature type="region of interest" description="Disordered" evidence="1">
    <location>
        <begin position="764"/>
        <end position="785"/>
    </location>
</feature>
<protein>
    <submittedName>
        <fullName evidence="5">Nose resistant to fluoxetine protein 6</fullName>
    </submittedName>
</protein>
<keyword evidence="2" id="KW-1133">Transmembrane helix</keyword>
<feature type="transmembrane region" description="Helical" evidence="2">
    <location>
        <begin position="413"/>
        <end position="430"/>
    </location>
</feature>
<reference evidence="5 6" key="1">
    <citation type="submission" date="2014-11" db="EMBL/GenBank/DDBJ databases">
        <title>Genetic blueprint of the zoonotic pathogen Toxocara canis.</title>
        <authorList>
            <person name="Zhu X.-Q."/>
            <person name="Korhonen P.K."/>
            <person name="Cai H."/>
            <person name="Young N.D."/>
            <person name="Nejsum P."/>
            <person name="von Samson-Himmelstjerna G."/>
            <person name="Boag P.R."/>
            <person name="Tan P."/>
            <person name="Li Q."/>
            <person name="Min J."/>
            <person name="Yang Y."/>
            <person name="Wang X."/>
            <person name="Fang X."/>
            <person name="Hall R.S."/>
            <person name="Hofmann A."/>
            <person name="Sternberg P.W."/>
            <person name="Jex A.R."/>
            <person name="Gasser R.B."/>
        </authorList>
    </citation>
    <scope>NUCLEOTIDE SEQUENCE [LARGE SCALE GENOMIC DNA]</scope>
    <source>
        <strain evidence="5">PN_DK_2014</strain>
    </source>
</reference>
<feature type="transmembrane region" description="Helical" evidence="2">
    <location>
        <begin position="358"/>
        <end position="378"/>
    </location>
</feature>
<dbReference type="AlphaFoldDB" id="A0A0B2VHL9"/>
<dbReference type="Pfam" id="PF20146">
    <property type="entry name" value="NRF"/>
    <property type="match status" value="1"/>
</dbReference>
<feature type="transmembrane region" description="Helical" evidence="2">
    <location>
        <begin position="442"/>
        <end position="463"/>
    </location>
</feature>
<evidence type="ECO:0000259" key="4">
    <source>
        <dbReference type="Pfam" id="PF20146"/>
    </source>
</evidence>
<keyword evidence="2" id="KW-0472">Membrane</keyword>
<feature type="domain" description="Nose resistant-to-fluoxetine protein N-terminal" evidence="4">
    <location>
        <begin position="59"/>
        <end position="126"/>
    </location>
</feature>
<dbReference type="OrthoDB" id="5877252at2759"/>
<dbReference type="Proteomes" id="UP000031036">
    <property type="component" value="Unassembled WGS sequence"/>
</dbReference>
<sequence length="804" mass="90985">MRTDYDQNETIKEHLNAINNCSRHLLRSFDVAASVVVANALCRINQTSRYYCSQWWLAERIWSIKMFDSWGRPPAGAYSTGPFFWLGAYDQCRNIDNLPANASTAYCRIDLGVSLRERQRQIPLTYDESSDDYERDEMGKQQNNEVDIRPSDKVTDKLSSAFTYKSVDKLKTSISSSTLLKRIVAIGHAHLLSLDYVANVHQMLSAIDRFGFLSQLLMNATLAVDSFLLISGTVTAFSAYSKLNFDRNSSRCFFSFCGALQMFAHRLVRLIPAYLLVFLVVKNLFMLLADGPMWSQQKGVPGTRCNNDDWWKHFLFVTNFISNECMPWMWFLSMNFQFYLITPPLLYFLDNWPRLSTMFIFIVILLSIGYRAVIFVIYKFPVSILNAMFDNQRLTSLAIVDKMFLMLYASPQARIASFLIGILLGWHLAQCRTGICATVQKVFLRILCIALLTISLFGSYLFVRERTPSVASIVFSASFRTLWSIGVALLIWLCEKGQLSAINAVLCCNKWIVLSRLSFGFYLTHEPLLLYLVWSRREPIMPSSPSYFLLFGFIASMFSLFTAFIVAILIEIPLLVIERSIFNSAPTTNDTFKTRSEKCDGNSKFELFHLLPTTSIWNTDPVAIEESSWTTELKGPYSSESANSQSSDDVSLSKVRVEPPRLQTMSIGTQTEADSPKSSVVSYEQRLNDEVLPNDIGSSISTASSCESATNSSKIGFSWVDNLLSDIDKYNEHKPSDNENSISIKVNETLPQPLLTTVADDLDDICEDEQSDTSESGSSSVSSKTVKTVIYLKDKNREVSEIEI</sequence>
<dbReference type="InterPro" id="IPR006621">
    <property type="entry name" value="Nose-resist-to-fluoxetine_N"/>
</dbReference>
<evidence type="ECO:0000313" key="5">
    <source>
        <dbReference type="EMBL" id="KHN81028.1"/>
    </source>
</evidence>
<proteinExistence type="predicted"/>
<dbReference type="GO" id="GO:0016747">
    <property type="term" value="F:acyltransferase activity, transferring groups other than amino-acyl groups"/>
    <property type="evidence" value="ECO:0007669"/>
    <property type="project" value="InterPro"/>
</dbReference>
<dbReference type="STRING" id="6265.A0A0B2VHL9"/>
<feature type="compositionally biased region" description="Low complexity" evidence="1">
    <location>
        <begin position="773"/>
        <end position="785"/>
    </location>
</feature>
<feature type="transmembrane region" description="Helical" evidence="2">
    <location>
        <begin position="546"/>
        <end position="570"/>
    </location>
</feature>
<evidence type="ECO:0000259" key="3">
    <source>
        <dbReference type="Pfam" id="PF01757"/>
    </source>
</evidence>
<gene>
    <name evidence="5" type="primary">nrf-6</name>
    <name evidence="5" type="ORF">Tcan_13337</name>
</gene>
<accession>A0A0B2VHL9</accession>
<feature type="transmembrane region" description="Helical" evidence="2">
    <location>
        <begin position="270"/>
        <end position="289"/>
    </location>
</feature>
<dbReference type="InterPro" id="IPR052728">
    <property type="entry name" value="O2_lipid_transport_reg"/>
</dbReference>
<comment type="caution">
    <text evidence="5">The sequence shown here is derived from an EMBL/GenBank/DDBJ whole genome shotgun (WGS) entry which is preliminary data.</text>
</comment>
<feature type="transmembrane region" description="Helical" evidence="2">
    <location>
        <begin position="218"/>
        <end position="240"/>
    </location>
</feature>
<evidence type="ECO:0000256" key="2">
    <source>
        <dbReference type="SAM" id="Phobius"/>
    </source>
</evidence>
<name>A0A0B2VHL9_TOXCA</name>
<dbReference type="OMA" id="FYLTHEP"/>
<keyword evidence="2" id="KW-0812">Transmembrane</keyword>
<dbReference type="PANTHER" id="PTHR11161:SF68">
    <property type="entry name" value="NOSE RESISTANT-TO-FLUOXETINE PROTEIN N-TERMINAL DOMAIN-CONTAINING PROTEIN"/>
    <property type="match status" value="1"/>
</dbReference>
<feature type="transmembrane region" description="Helical" evidence="2">
    <location>
        <begin position="469"/>
        <end position="493"/>
    </location>
</feature>
<dbReference type="EMBL" id="JPKZ01001611">
    <property type="protein sequence ID" value="KHN81028.1"/>
    <property type="molecule type" value="Genomic_DNA"/>
</dbReference>
<dbReference type="InterPro" id="IPR002656">
    <property type="entry name" value="Acyl_transf_3_dom"/>
</dbReference>
<dbReference type="PANTHER" id="PTHR11161">
    <property type="entry name" value="O-ACYLTRANSFERASE"/>
    <property type="match status" value="1"/>
</dbReference>